<keyword evidence="3" id="KW-1185">Reference proteome</keyword>
<keyword evidence="1" id="KW-1133">Transmembrane helix</keyword>
<protein>
    <submittedName>
        <fullName evidence="2">Uncharacterized protein</fullName>
    </submittedName>
</protein>
<feature type="transmembrane region" description="Helical" evidence="1">
    <location>
        <begin position="52"/>
        <end position="70"/>
    </location>
</feature>
<reference evidence="2" key="1">
    <citation type="submission" date="2022-08" db="EMBL/GenBank/DDBJ databases">
        <authorList>
            <person name="Deng Y."/>
            <person name="Han X.-F."/>
            <person name="Zhang Y.-Q."/>
        </authorList>
    </citation>
    <scope>NUCLEOTIDE SEQUENCE</scope>
    <source>
        <strain evidence="2">CPCC 203386</strain>
    </source>
</reference>
<feature type="transmembrane region" description="Helical" evidence="1">
    <location>
        <begin position="108"/>
        <end position="132"/>
    </location>
</feature>
<organism evidence="2 3">
    <name type="scientific">Herbiconiux daphne</name>
    <dbReference type="NCBI Taxonomy" id="2970914"/>
    <lineage>
        <taxon>Bacteria</taxon>
        <taxon>Bacillati</taxon>
        <taxon>Actinomycetota</taxon>
        <taxon>Actinomycetes</taxon>
        <taxon>Micrococcales</taxon>
        <taxon>Microbacteriaceae</taxon>
        <taxon>Herbiconiux</taxon>
    </lineage>
</organism>
<comment type="caution">
    <text evidence="2">The sequence shown here is derived from an EMBL/GenBank/DDBJ whole genome shotgun (WGS) entry which is preliminary data.</text>
</comment>
<feature type="transmembrane region" description="Helical" evidence="1">
    <location>
        <begin position="23"/>
        <end position="46"/>
    </location>
</feature>
<gene>
    <name evidence="2" type="ORF">N1032_17195</name>
</gene>
<name>A0ABT2H6F8_9MICO</name>
<proteinExistence type="predicted"/>
<evidence type="ECO:0000313" key="3">
    <source>
        <dbReference type="Proteomes" id="UP001165586"/>
    </source>
</evidence>
<dbReference type="EMBL" id="JANLCJ010000006">
    <property type="protein sequence ID" value="MCS5735484.1"/>
    <property type="molecule type" value="Genomic_DNA"/>
</dbReference>
<evidence type="ECO:0000256" key="1">
    <source>
        <dbReference type="SAM" id="Phobius"/>
    </source>
</evidence>
<accession>A0ABT2H6F8</accession>
<keyword evidence="1" id="KW-0472">Membrane</keyword>
<feature type="transmembrane region" description="Helical" evidence="1">
    <location>
        <begin position="144"/>
        <end position="163"/>
    </location>
</feature>
<keyword evidence="1" id="KW-0812">Transmembrane</keyword>
<dbReference type="RefSeq" id="WP_259540407.1">
    <property type="nucleotide sequence ID" value="NZ_JANLCJ010000006.1"/>
</dbReference>
<sequence length="192" mass="20616">MSGTEPAPAPQPAARRTDAPSRITGVIVVGMSVAVWWPAFTLGAWGDFFFDQMLTVWAAATGALIVVLIQPRGKPRLWRALALLVPSLWLFLSFTIDADDGNIANLIVNLLALVVALLAVPATIWVLARIIWPEFAEDISWPRRLVVIGSVLLIAVASFVLGLNQSKFLTCEDFAISGNSQPPGCTPDPEAG</sequence>
<dbReference type="Proteomes" id="UP001165586">
    <property type="component" value="Unassembled WGS sequence"/>
</dbReference>
<evidence type="ECO:0000313" key="2">
    <source>
        <dbReference type="EMBL" id="MCS5735484.1"/>
    </source>
</evidence>
<feature type="transmembrane region" description="Helical" evidence="1">
    <location>
        <begin position="77"/>
        <end position="96"/>
    </location>
</feature>